<reference evidence="1" key="1">
    <citation type="submission" date="2021-10" db="EMBL/GenBank/DDBJ databases">
        <title>Melipona bicolor Genome sequencing and assembly.</title>
        <authorList>
            <person name="Araujo N.S."/>
            <person name="Arias M.C."/>
        </authorList>
    </citation>
    <scope>NUCLEOTIDE SEQUENCE</scope>
    <source>
        <strain evidence="1">USP_2M_L1-L4_2017</strain>
        <tissue evidence="1">Whole body</tissue>
    </source>
</reference>
<gene>
    <name evidence="1" type="ORF">K0M31_010502</name>
</gene>
<evidence type="ECO:0000313" key="2">
    <source>
        <dbReference type="Proteomes" id="UP001177670"/>
    </source>
</evidence>
<keyword evidence="2" id="KW-1185">Reference proteome</keyword>
<sequence>MRPWVFVKPLIDGRRKDSLLAVTMLRRGVSSMKRCIGSGNTRSCERLDKDRISRLAERLISNTDDLEMITSGGG</sequence>
<dbReference type="AlphaFoldDB" id="A0AA40FL73"/>
<accession>A0AA40FL73</accession>
<comment type="caution">
    <text evidence="1">The sequence shown here is derived from an EMBL/GenBank/DDBJ whole genome shotgun (WGS) entry which is preliminary data.</text>
</comment>
<dbReference type="Proteomes" id="UP001177670">
    <property type="component" value="Unassembled WGS sequence"/>
</dbReference>
<dbReference type="EMBL" id="JAHYIQ010000027">
    <property type="protein sequence ID" value="KAK1121195.1"/>
    <property type="molecule type" value="Genomic_DNA"/>
</dbReference>
<protein>
    <submittedName>
        <fullName evidence="1">Uncharacterized protein</fullName>
    </submittedName>
</protein>
<name>A0AA40FL73_9HYME</name>
<proteinExistence type="predicted"/>
<organism evidence="1 2">
    <name type="scientific">Melipona bicolor</name>
    <dbReference type="NCBI Taxonomy" id="60889"/>
    <lineage>
        <taxon>Eukaryota</taxon>
        <taxon>Metazoa</taxon>
        <taxon>Ecdysozoa</taxon>
        <taxon>Arthropoda</taxon>
        <taxon>Hexapoda</taxon>
        <taxon>Insecta</taxon>
        <taxon>Pterygota</taxon>
        <taxon>Neoptera</taxon>
        <taxon>Endopterygota</taxon>
        <taxon>Hymenoptera</taxon>
        <taxon>Apocrita</taxon>
        <taxon>Aculeata</taxon>
        <taxon>Apoidea</taxon>
        <taxon>Anthophila</taxon>
        <taxon>Apidae</taxon>
        <taxon>Melipona</taxon>
    </lineage>
</organism>
<evidence type="ECO:0000313" key="1">
    <source>
        <dbReference type="EMBL" id="KAK1121195.1"/>
    </source>
</evidence>